<evidence type="ECO:0000313" key="3">
    <source>
        <dbReference type="EMBL" id="MCY6960159.1"/>
    </source>
</evidence>
<dbReference type="SUPFAM" id="SSF51905">
    <property type="entry name" value="FAD/NAD(P)-binding domain"/>
    <property type="match status" value="1"/>
</dbReference>
<dbReference type="CDD" id="cd19946">
    <property type="entry name" value="GlpA-like_Fer2_BFD-like"/>
    <property type="match status" value="1"/>
</dbReference>
<protein>
    <submittedName>
        <fullName evidence="3">NAD(P)/FAD-dependent oxidoreductase</fullName>
    </submittedName>
</protein>
<dbReference type="InterPro" id="IPR052745">
    <property type="entry name" value="G3P_Oxidase/Oxidoreductase"/>
</dbReference>
<dbReference type="InterPro" id="IPR036188">
    <property type="entry name" value="FAD/NAD-bd_sf"/>
</dbReference>
<dbReference type="RefSeq" id="WP_268062595.1">
    <property type="nucleotide sequence ID" value="NZ_JAPQFJ010000021.1"/>
</dbReference>
<reference evidence="3" key="1">
    <citation type="submission" date="2022-12" db="EMBL/GenBank/DDBJ databases">
        <title>Clostridium sp. nov., isolated from industrial wastewater.</title>
        <authorList>
            <person name="Jiayan W."/>
        </authorList>
    </citation>
    <scope>NUCLEOTIDE SEQUENCE</scope>
    <source>
        <strain evidence="3">ZC22-4</strain>
    </source>
</reference>
<proteinExistence type="predicted"/>
<dbReference type="EMBL" id="JAPQFJ010000021">
    <property type="protein sequence ID" value="MCY6960159.1"/>
    <property type="molecule type" value="Genomic_DNA"/>
</dbReference>
<comment type="caution">
    <text evidence="3">The sequence shown here is derived from an EMBL/GenBank/DDBJ whole genome shotgun (WGS) entry which is preliminary data.</text>
</comment>
<organism evidence="3 4">
    <name type="scientific">Clostridium brassicae</name>
    <dbReference type="NCBI Taxonomy" id="2999072"/>
    <lineage>
        <taxon>Bacteria</taxon>
        <taxon>Bacillati</taxon>
        <taxon>Bacillota</taxon>
        <taxon>Clostridia</taxon>
        <taxon>Eubacteriales</taxon>
        <taxon>Clostridiaceae</taxon>
        <taxon>Clostridium</taxon>
    </lineage>
</organism>
<dbReference type="Pfam" id="PF01266">
    <property type="entry name" value="DAO"/>
    <property type="match status" value="1"/>
</dbReference>
<dbReference type="PANTHER" id="PTHR42720:SF1">
    <property type="entry name" value="GLYCEROL 3-PHOSPHATE OXIDASE"/>
    <property type="match status" value="1"/>
</dbReference>
<sequence length="480" mass="53239">MFDITIIGAGVTGCAIARELSKYNLKTCVIEKEIDVASGTSKANSGIVHAGEDPMPGTLKAKLNVRGNQMFDKLQEELEFPFKRNGSLVLCFDKDKMGELEELRERGINNGVPDTMRVINREEVLKIEPNISEHVVGALTLPTGGIVCPYELTIALAENASTNGVEFKLETQVNGIEKREDRYVLQTSKGDIETKIVINAAGVFGDDLNNMVSEKKYHIIPRRGEYCLFDKSVGNTVSRTLFQLPTKMGKGVLVTPTVDGNLIIGPSANNMENKEDVSTTREIMESILEKSKMSIKEVPMRQIITSFAGLRAHEVDGDFIIGEAEDAKNFINVIGIESPGLTSAPAIGEMVRDIIVEKLSPEKNENFNPIRKSIPKFREMNNDERREIIKKDKGYGKIVCRCETVTEGEIREAIRRPIGAKTLDGVKRRTRAGMGRCQSGFCSNRIVDILAEELNISREEVTKFGRKSNLLVENIKDSIQ</sequence>
<dbReference type="Gene3D" id="3.30.9.10">
    <property type="entry name" value="D-Amino Acid Oxidase, subunit A, domain 2"/>
    <property type="match status" value="1"/>
</dbReference>
<evidence type="ECO:0000259" key="1">
    <source>
        <dbReference type="Pfam" id="PF01266"/>
    </source>
</evidence>
<name>A0ABT4DCW6_9CLOT</name>
<dbReference type="InterPro" id="IPR007419">
    <property type="entry name" value="BFD-like_2Fe2S-bd_dom"/>
</dbReference>
<dbReference type="Gene3D" id="3.50.50.60">
    <property type="entry name" value="FAD/NAD(P)-binding domain"/>
    <property type="match status" value="1"/>
</dbReference>
<dbReference type="InterPro" id="IPR041854">
    <property type="entry name" value="BFD-like_2Fe2S-bd_dom_sf"/>
</dbReference>
<feature type="domain" description="FAD dependent oxidoreductase" evidence="1">
    <location>
        <begin position="3"/>
        <end position="353"/>
    </location>
</feature>
<evidence type="ECO:0000313" key="4">
    <source>
        <dbReference type="Proteomes" id="UP001144612"/>
    </source>
</evidence>
<keyword evidence="4" id="KW-1185">Reference proteome</keyword>
<dbReference type="Gene3D" id="1.10.10.1100">
    <property type="entry name" value="BFD-like [2Fe-2S]-binding domain"/>
    <property type="match status" value="1"/>
</dbReference>
<evidence type="ECO:0000259" key="2">
    <source>
        <dbReference type="Pfam" id="PF04324"/>
    </source>
</evidence>
<accession>A0ABT4DCW6</accession>
<dbReference type="PANTHER" id="PTHR42720">
    <property type="entry name" value="GLYCEROL-3-PHOSPHATE DEHYDROGENASE"/>
    <property type="match status" value="1"/>
</dbReference>
<gene>
    <name evidence="3" type="ORF">OW729_16195</name>
</gene>
<feature type="domain" description="BFD-like [2Fe-2S]-binding" evidence="2">
    <location>
        <begin position="398"/>
        <end position="452"/>
    </location>
</feature>
<dbReference type="Proteomes" id="UP001144612">
    <property type="component" value="Unassembled WGS sequence"/>
</dbReference>
<dbReference type="InterPro" id="IPR006076">
    <property type="entry name" value="FAD-dep_OxRdtase"/>
</dbReference>
<dbReference type="Pfam" id="PF04324">
    <property type="entry name" value="Fer2_BFD"/>
    <property type="match status" value="1"/>
</dbReference>